<dbReference type="GO" id="GO:0043770">
    <property type="term" value="F:demethylmenaquinone methyltransferase activity"/>
    <property type="evidence" value="ECO:0007669"/>
    <property type="project" value="UniProtKB-UniRule"/>
</dbReference>
<dbReference type="NCBIfam" id="TIGR01934">
    <property type="entry name" value="MenG_MenH_UbiE"/>
    <property type="match status" value="1"/>
</dbReference>
<dbReference type="Proteomes" id="UP000524246">
    <property type="component" value="Unassembled WGS sequence"/>
</dbReference>
<dbReference type="GO" id="GO:0009234">
    <property type="term" value="P:menaquinone biosynthetic process"/>
    <property type="evidence" value="ECO:0007669"/>
    <property type="project" value="UniProtKB-UniRule"/>
</dbReference>
<evidence type="ECO:0000313" key="6">
    <source>
        <dbReference type="EMBL" id="NMC63071.1"/>
    </source>
</evidence>
<dbReference type="AlphaFoldDB" id="A0A7X9FSH2"/>
<comment type="pathway">
    <text evidence="4">Quinol/quinone metabolism; menaquinone biosynthesis; menaquinol from 1,4-dihydroxy-2-naphthoate: step 2/2.</text>
</comment>
<dbReference type="SUPFAM" id="SSF53335">
    <property type="entry name" value="S-adenosyl-L-methionine-dependent methyltransferases"/>
    <property type="match status" value="1"/>
</dbReference>
<dbReference type="PANTHER" id="PTHR43591">
    <property type="entry name" value="METHYLTRANSFERASE"/>
    <property type="match status" value="1"/>
</dbReference>
<evidence type="ECO:0000313" key="7">
    <source>
        <dbReference type="Proteomes" id="UP000524246"/>
    </source>
</evidence>
<dbReference type="HAMAP" id="MF_01813">
    <property type="entry name" value="MenG_UbiE_methyltr"/>
    <property type="match status" value="1"/>
</dbReference>
<evidence type="ECO:0000256" key="4">
    <source>
        <dbReference type="HAMAP-Rule" id="MF_01813"/>
    </source>
</evidence>
<dbReference type="CDD" id="cd02440">
    <property type="entry name" value="AdoMet_MTases"/>
    <property type="match status" value="1"/>
</dbReference>
<comment type="catalytic activity">
    <reaction evidence="4">
        <text>a 2-demethylmenaquinol + S-adenosyl-L-methionine = a menaquinol + S-adenosyl-L-homocysteine + H(+)</text>
        <dbReference type="Rhea" id="RHEA:42640"/>
        <dbReference type="Rhea" id="RHEA-COMP:9539"/>
        <dbReference type="Rhea" id="RHEA-COMP:9563"/>
        <dbReference type="ChEBI" id="CHEBI:15378"/>
        <dbReference type="ChEBI" id="CHEBI:18151"/>
        <dbReference type="ChEBI" id="CHEBI:55437"/>
        <dbReference type="ChEBI" id="CHEBI:57856"/>
        <dbReference type="ChEBI" id="CHEBI:59789"/>
        <dbReference type="EC" id="2.1.1.163"/>
    </reaction>
</comment>
<name>A0A7X9FSH2_9DELT</name>
<feature type="transmembrane region" description="Helical" evidence="5">
    <location>
        <begin position="162"/>
        <end position="183"/>
    </location>
</feature>
<comment type="similarity">
    <text evidence="4">Belongs to the class I-like SAM-binding methyltransferase superfamily. MenG/UbiE family.</text>
</comment>
<keyword evidence="5" id="KW-0472">Membrane</keyword>
<feature type="binding site" evidence="4">
    <location>
        <position position="77"/>
    </location>
    <ligand>
        <name>S-adenosyl-L-methionine</name>
        <dbReference type="ChEBI" id="CHEBI:59789"/>
    </ligand>
</feature>
<evidence type="ECO:0000256" key="3">
    <source>
        <dbReference type="ARBA" id="ARBA00022691"/>
    </source>
</evidence>
<dbReference type="InterPro" id="IPR023576">
    <property type="entry name" value="UbiE/COQ5_MeTrFase_CS"/>
</dbReference>
<protein>
    <recommendedName>
        <fullName evidence="4">Demethylmenaquinone methyltransferase</fullName>
        <ecNumber evidence="4">2.1.1.163</ecNumber>
    </recommendedName>
</protein>
<dbReference type="UniPathway" id="UPA00232"/>
<comment type="caution">
    <text evidence="6">The sequence shown here is derived from an EMBL/GenBank/DDBJ whole genome shotgun (WGS) entry which is preliminary data.</text>
</comment>
<keyword evidence="6" id="KW-0830">Ubiquinone</keyword>
<evidence type="ECO:0000256" key="1">
    <source>
        <dbReference type="ARBA" id="ARBA00022603"/>
    </source>
</evidence>
<evidence type="ECO:0000256" key="5">
    <source>
        <dbReference type="SAM" id="Phobius"/>
    </source>
</evidence>
<keyword evidence="1 4" id="KW-0489">Methyltransferase</keyword>
<dbReference type="EMBL" id="JAAZON010000347">
    <property type="protein sequence ID" value="NMC63071.1"/>
    <property type="molecule type" value="Genomic_DNA"/>
</dbReference>
<dbReference type="PROSITE" id="PS51608">
    <property type="entry name" value="SAM_MT_UBIE"/>
    <property type="match status" value="1"/>
</dbReference>
<feature type="binding site" evidence="4">
    <location>
        <position position="59"/>
    </location>
    <ligand>
        <name>S-adenosyl-L-methionine</name>
        <dbReference type="ChEBI" id="CHEBI:59789"/>
    </ligand>
</feature>
<keyword evidence="5" id="KW-1133">Transmembrane helix</keyword>
<dbReference type="PANTHER" id="PTHR43591:SF24">
    <property type="entry name" value="2-METHOXY-6-POLYPRENYL-1,4-BENZOQUINOL METHYLASE, MITOCHONDRIAL"/>
    <property type="match status" value="1"/>
</dbReference>
<keyword evidence="5" id="KW-0812">Transmembrane</keyword>
<organism evidence="6 7">
    <name type="scientific">SAR324 cluster bacterium</name>
    <dbReference type="NCBI Taxonomy" id="2024889"/>
    <lineage>
        <taxon>Bacteria</taxon>
        <taxon>Deltaproteobacteria</taxon>
        <taxon>SAR324 cluster</taxon>
    </lineage>
</organism>
<keyword evidence="2 4" id="KW-0808">Transferase</keyword>
<keyword evidence="3 4" id="KW-0949">S-adenosyl-L-methionine</keyword>
<feature type="binding site" evidence="4">
    <location>
        <begin position="104"/>
        <end position="105"/>
    </location>
    <ligand>
        <name>S-adenosyl-L-methionine</name>
        <dbReference type="ChEBI" id="CHEBI:59789"/>
    </ligand>
</feature>
<accession>A0A7X9FSH2</accession>
<proteinExistence type="inferred from homology"/>
<keyword evidence="4" id="KW-0474">Menaquinone biosynthesis</keyword>
<comment type="function">
    <text evidence="4">Methyltransferase required for the conversion of demethylmenaquinol (DMKH2) to menaquinol (MKH2).</text>
</comment>
<comment type="caution">
    <text evidence="4">Lacks conserved residue(s) required for the propagation of feature annotation.</text>
</comment>
<dbReference type="InterPro" id="IPR029063">
    <property type="entry name" value="SAM-dependent_MTases_sf"/>
</dbReference>
<evidence type="ECO:0000256" key="2">
    <source>
        <dbReference type="ARBA" id="ARBA00022679"/>
    </source>
</evidence>
<gene>
    <name evidence="4" type="primary">menG</name>
    <name evidence="6" type="ORF">GYA55_07875</name>
</gene>
<dbReference type="Pfam" id="PF01209">
    <property type="entry name" value="Ubie_methyltran"/>
    <property type="match status" value="1"/>
</dbReference>
<dbReference type="GO" id="GO:0006744">
    <property type="term" value="P:ubiquinone biosynthetic process"/>
    <property type="evidence" value="ECO:0007669"/>
    <property type="project" value="UniProtKB-UniPathway"/>
</dbReference>
<dbReference type="PROSITE" id="PS01183">
    <property type="entry name" value="UBIE_1"/>
    <property type="match status" value="1"/>
</dbReference>
<dbReference type="GO" id="GO:0032259">
    <property type="term" value="P:methylation"/>
    <property type="evidence" value="ECO:0007669"/>
    <property type="project" value="UniProtKB-KW"/>
</dbReference>
<dbReference type="InterPro" id="IPR004033">
    <property type="entry name" value="UbiE/COQ5_MeTrFase"/>
</dbReference>
<dbReference type="EC" id="2.1.1.163" evidence="4"/>
<sequence length="231" mass="26205">MDFHPEQATLNAMFSAISKHYDFLNDILSFGVQRLWRRALFKELPEKKVGRILDLCTGTGALLPGLVEHAHELVGLDICRPMMRKAFERLRPHVLEKASFIEADASAIPLPNESMDFVVVAFGVRNFVELEKCLAEIRRVLKNKGLLFIIELGQPQNCFLKVFYALYSFCLLPLIGALVSSNLKAYKYLHKSSSSFPCGADFERILKRCDLRVELSKPLSFGIAYLYKASK</sequence>
<dbReference type="UniPathway" id="UPA00079">
    <property type="reaction ID" value="UER00169"/>
</dbReference>
<dbReference type="Gene3D" id="3.40.50.150">
    <property type="entry name" value="Vaccinia Virus protein VP39"/>
    <property type="match status" value="1"/>
</dbReference>
<reference evidence="6 7" key="1">
    <citation type="journal article" date="2020" name="Biotechnol. Biofuels">
        <title>New insights from the biogas microbiome by comprehensive genome-resolved metagenomics of nearly 1600 species originating from multiple anaerobic digesters.</title>
        <authorList>
            <person name="Campanaro S."/>
            <person name="Treu L."/>
            <person name="Rodriguez-R L.M."/>
            <person name="Kovalovszki A."/>
            <person name="Ziels R.M."/>
            <person name="Maus I."/>
            <person name="Zhu X."/>
            <person name="Kougias P.G."/>
            <person name="Basile A."/>
            <person name="Luo G."/>
            <person name="Schluter A."/>
            <person name="Konstantinidis K.T."/>
            <person name="Angelidaki I."/>
        </authorList>
    </citation>
    <scope>NUCLEOTIDE SEQUENCE [LARGE SCALE GENOMIC DNA]</scope>
    <source>
        <strain evidence="6">AS27yjCOA_65</strain>
    </source>
</reference>